<proteinExistence type="inferred from homology"/>
<sequence length="314" mass="34240">MQKCTQGKCAETVTVSCDFVDALVGRICDTYQDGKGINHIEGFNLPKQSEVLEILHKLVELIFPGFSGQKTYSILTVRYNIGEIISSAYIELYDQIFRSFRYNCEMKNCKDCDLDAISEKAAKAILDSIPEIREVMKLDIEAAFEGDPAASSLDEIVMSYPGLRAIAIQRLSHVLYHEGVPLIPRMMTEYAHSVTGIDIHPGAHLGKGIFIDHGTGVVIGETAQIGDNVKIYQGVTLGALSFPKDACGKIIKGAKRHPTLEDKVTIYSGATILGNVVIGRGSIIGGNVWLTESVGPGTKITIPNPELTIQTRKK</sequence>
<protein>
    <recommendedName>
        <fullName evidence="2">serine O-acetyltransferase</fullName>
        <ecNumber evidence="2">2.3.1.30</ecNumber>
    </recommendedName>
</protein>
<evidence type="ECO:0000256" key="4">
    <source>
        <dbReference type="ARBA" id="ARBA00022679"/>
    </source>
</evidence>
<reference evidence="7 8" key="1">
    <citation type="journal article" date="2015" name="Nature">
        <title>rRNA introns, odd ribosomes, and small enigmatic genomes across a large radiation of phyla.</title>
        <authorList>
            <person name="Brown C.T."/>
            <person name="Hug L.A."/>
            <person name="Thomas B.C."/>
            <person name="Sharon I."/>
            <person name="Castelle C.J."/>
            <person name="Singh A."/>
            <person name="Wilkins M.J."/>
            <person name="Williams K.H."/>
            <person name="Banfield J.F."/>
        </authorList>
    </citation>
    <scope>NUCLEOTIDE SEQUENCE [LARGE SCALE GENOMIC DNA]</scope>
</reference>
<dbReference type="InterPro" id="IPR001451">
    <property type="entry name" value="Hexapep"/>
</dbReference>
<evidence type="ECO:0000256" key="1">
    <source>
        <dbReference type="ARBA" id="ARBA00007274"/>
    </source>
</evidence>
<dbReference type="NCBIfam" id="NF041874">
    <property type="entry name" value="EPS_EpsC"/>
    <property type="match status" value="1"/>
</dbReference>
<keyword evidence="4 7" id="KW-0808">Transferase</keyword>
<dbReference type="Gene3D" id="2.160.10.10">
    <property type="entry name" value="Hexapeptide repeat proteins"/>
    <property type="match status" value="1"/>
</dbReference>
<evidence type="ECO:0000256" key="2">
    <source>
        <dbReference type="ARBA" id="ARBA00013266"/>
    </source>
</evidence>
<dbReference type="PANTHER" id="PTHR42811">
    <property type="entry name" value="SERINE ACETYLTRANSFERASE"/>
    <property type="match status" value="1"/>
</dbReference>
<name>A0A0G0PZP1_9BACT</name>
<keyword evidence="5" id="KW-0012">Acyltransferase</keyword>
<evidence type="ECO:0000313" key="7">
    <source>
        <dbReference type="EMBL" id="KKR03590.1"/>
    </source>
</evidence>
<dbReference type="Pfam" id="PF00132">
    <property type="entry name" value="Hexapep"/>
    <property type="match status" value="1"/>
</dbReference>
<accession>A0A0G0PZP1</accession>
<comment type="caution">
    <text evidence="7">The sequence shown here is derived from an EMBL/GenBank/DDBJ whole genome shotgun (WGS) entry which is preliminary data.</text>
</comment>
<dbReference type="PATRIC" id="fig|1618995.3.peg.904"/>
<evidence type="ECO:0000313" key="8">
    <source>
        <dbReference type="Proteomes" id="UP000033935"/>
    </source>
</evidence>
<dbReference type="EC" id="2.3.1.30" evidence="2"/>
<dbReference type="Proteomes" id="UP000033935">
    <property type="component" value="Unassembled WGS sequence"/>
</dbReference>
<evidence type="ECO:0000256" key="6">
    <source>
        <dbReference type="ARBA" id="ARBA00049486"/>
    </source>
</evidence>
<dbReference type="GO" id="GO:0009001">
    <property type="term" value="F:serine O-acetyltransferase activity"/>
    <property type="evidence" value="ECO:0007669"/>
    <property type="project" value="UniProtKB-EC"/>
</dbReference>
<dbReference type="InterPro" id="IPR042122">
    <property type="entry name" value="Ser_AcTrfase_N_sf"/>
</dbReference>
<dbReference type="CDD" id="cd03354">
    <property type="entry name" value="LbH_SAT"/>
    <property type="match status" value="1"/>
</dbReference>
<dbReference type="SUPFAM" id="SSF51161">
    <property type="entry name" value="Trimeric LpxA-like enzymes"/>
    <property type="match status" value="1"/>
</dbReference>
<dbReference type="Gene3D" id="1.10.3130.10">
    <property type="entry name" value="serine acetyltransferase, domain 1"/>
    <property type="match status" value="1"/>
</dbReference>
<keyword evidence="3" id="KW-0028">Amino-acid biosynthesis</keyword>
<evidence type="ECO:0000256" key="5">
    <source>
        <dbReference type="ARBA" id="ARBA00023315"/>
    </source>
</evidence>
<dbReference type="InterPro" id="IPR053376">
    <property type="entry name" value="Serine_acetyltransferase"/>
</dbReference>
<dbReference type="GO" id="GO:0008652">
    <property type="term" value="P:amino acid biosynthetic process"/>
    <property type="evidence" value="ECO:0007669"/>
    <property type="project" value="UniProtKB-KW"/>
</dbReference>
<evidence type="ECO:0000256" key="3">
    <source>
        <dbReference type="ARBA" id="ARBA00022605"/>
    </source>
</evidence>
<dbReference type="InterPro" id="IPR011004">
    <property type="entry name" value="Trimer_LpxA-like_sf"/>
</dbReference>
<comment type="similarity">
    <text evidence="1">Belongs to the transferase hexapeptide repeat family.</text>
</comment>
<comment type="catalytic activity">
    <reaction evidence="6">
        <text>L-serine + acetyl-CoA = O-acetyl-L-serine + CoA</text>
        <dbReference type="Rhea" id="RHEA:24560"/>
        <dbReference type="ChEBI" id="CHEBI:33384"/>
        <dbReference type="ChEBI" id="CHEBI:57287"/>
        <dbReference type="ChEBI" id="CHEBI:57288"/>
        <dbReference type="ChEBI" id="CHEBI:58340"/>
        <dbReference type="EC" id="2.3.1.30"/>
    </reaction>
</comment>
<dbReference type="AlphaFoldDB" id="A0A0G0PZP1"/>
<dbReference type="InterPro" id="IPR045304">
    <property type="entry name" value="LbH_SAT"/>
</dbReference>
<dbReference type="EMBL" id="LBWG01000025">
    <property type="protein sequence ID" value="KKR03590.1"/>
    <property type="molecule type" value="Genomic_DNA"/>
</dbReference>
<gene>
    <name evidence="7" type="ORF">UT30_C0025G0002</name>
</gene>
<organism evidence="7 8">
    <name type="scientific">Candidatus Uhrbacteria bacterium GW2011_GWF2_39_13</name>
    <dbReference type="NCBI Taxonomy" id="1618995"/>
    <lineage>
        <taxon>Bacteria</taxon>
        <taxon>Candidatus Uhriibacteriota</taxon>
    </lineage>
</organism>